<organism evidence="2 3">
    <name type="scientific">Mucilaginibacter lappiensis</name>
    <dbReference type="NCBI Taxonomy" id="354630"/>
    <lineage>
        <taxon>Bacteria</taxon>
        <taxon>Pseudomonadati</taxon>
        <taxon>Bacteroidota</taxon>
        <taxon>Sphingobacteriia</taxon>
        <taxon>Sphingobacteriales</taxon>
        <taxon>Sphingobacteriaceae</taxon>
        <taxon>Mucilaginibacter</taxon>
    </lineage>
</organism>
<dbReference type="RefSeq" id="WP_221276183.1">
    <property type="nucleotide sequence ID" value="NZ_JACHCA010000024.1"/>
</dbReference>
<keyword evidence="1" id="KW-1133">Transmembrane helix</keyword>
<dbReference type="Proteomes" id="UP000541583">
    <property type="component" value="Unassembled WGS sequence"/>
</dbReference>
<keyword evidence="3" id="KW-1185">Reference proteome</keyword>
<name>A0ABR6PSW8_9SPHI</name>
<comment type="caution">
    <text evidence="2">The sequence shown here is derived from an EMBL/GenBank/DDBJ whole genome shotgun (WGS) entry which is preliminary data.</text>
</comment>
<accession>A0ABR6PSW8</accession>
<evidence type="ECO:0000256" key="1">
    <source>
        <dbReference type="SAM" id="Phobius"/>
    </source>
</evidence>
<feature type="transmembrane region" description="Helical" evidence="1">
    <location>
        <begin position="175"/>
        <end position="195"/>
    </location>
</feature>
<feature type="transmembrane region" description="Helical" evidence="1">
    <location>
        <begin position="47"/>
        <end position="67"/>
    </location>
</feature>
<sequence>MTKLMKRNLAICLALLALFFAIPFPMLLYYSIKSEIHLDIEGSDTRLSLGLVALSVVFWTIILFGFYRKWVLRVFSAKRNIERLKKNGIYREALILKSINRSTPNAKYNSYELSLEFKNLVDTVIMQKADVNDMKPHEHRFKEGKKVGLLIDNEVKHKPYFIFENTETSIHKGRLVLIHLGWLLLLILITGYYIYSYRSESEGMGWRFMSFWHPLLICPAILLFYNVLARLLDGKISGVPNEPLIKFKGKKTTAKLLTANLTGIYINQQPLVNFQLEFVDHQNCTHIASIKKIVSLLDLDSTKQKTFDIFYLREAPLKIAFANDLNEVR</sequence>
<feature type="transmembrane region" description="Helical" evidence="1">
    <location>
        <begin position="211"/>
        <end position="228"/>
    </location>
</feature>
<protein>
    <submittedName>
        <fullName evidence="2">Uncharacterized protein</fullName>
    </submittedName>
</protein>
<evidence type="ECO:0000313" key="3">
    <source>
        <dbReference type="Proteomes" id="UP000541583"/>
    </source>
</evidence>
<dbReference type="EMBL" id="JACHCB010000023">
    <property type="protein sequence ID" value="MBB6112880.1"/>
    <property type="molecule type" value="Genomic_DNA"/>
</dbReference>
<keyword evidence="1" id="KW-0472">Membrane</keyword>
<evidence type="ECO:0000313" key="2">
    <source>
        <dbReference type="EMBL" id="MBB6112880.1"/>
    </source>
</evidence>
<proteinExistence type="predicted"/>
<gene>
    <name evidence="2" type="ORF">HDF23_005663</name>
</gene>
<reference evidence="2 3" key="1">
    <citation type="submission" date="2020-08" db="EMBL/GenBank/DDBJ databases">
        <title>Genomic Encyclopedia of Type Strains, Phase IV (KMG-V): Genome sequencing to study the core and pangenomes of soil and plant-associated prokaryotes.</title>
        <authorList>
            <person name="Whitman W."/>
        </authorList>
    </citation>
    <scope>NUCLEOTIDE SEQUENCE [LARGE SCALE GENOMIC DNA]</scope>
    <source>
        <strain evidence="2 3">ANJLi2</strain>
    </source>
</reference>
<keyword evidence="1" id="KW-0812">Transmembrane</keyword>